<evidence type="ECO:0000313" key="5">
    <source>
        <dbReference type="Proteomes" id="UP000342249"/>
    </source>
</evidence>
<accession>A0A5N7ING3</accession>
<dbReference type="Proteomes" id="UP000342249">
    <property type="component" value="Unassembled WGS sequence"/>
</dbReference>
<protein>
    <submittedName>
        <fullName evidence="4">NUDIX domain-containing protein</fullName>
    </submittedName>
</protein>
<evidence type="ECO:0000259" key="3">
    <source>
        <dbReference type="PROSITE" id="PS51462"/>
    </source>
</evidence>
<evidence type="ECO:0000256" key="2">
    <source>
        <dbReference type="ARBA" id="ARBA00022801"/>
    </source>
</evidence>
<evidence type="ECO:0000256" key="1">
    <source>
        <dbReference type="ARBA" id="ARBA00001946"/>
    </source>
</evidence>
<dbReference type="PROSITE" id="PS00893">
    <property type="entry name" value="NUDIX_BOX"/>
    <property type="match status" value="1"/>
</dbReference>
<comment type="caution">
    <text evidence="4">The sequence shown here is derived from an EMBL/GenBank/DDBJ whole genome shotgun (WGS) entry which is preliminary data.</text>
</comment>
<reference evidence="4 5" key="1">
    <citation type="journal article" date="2019" name="Lett. Appl. Microbiol.">
        <title>A case of 'blown pack' spoilage of vacuum-packaged pork likely associated with Clostridium estertheticum in Canada.</title>
        <authorList>
            <person name="Zhang P."/>
            <person name="Ward P."/>
            <person name="McMullen L.M."/>
            <person name="Yang X."/>
        </authorList>
    </citation>
    <scope>NUCLEOTIDE SEQUENCE [LARGE SCALE GENOMIC DNA]</scope>
    <source>
        <strain evidence="4 5">MA19</strain>
    </source>
</reference>
<sequence length="144" mass="17165">MRIKRRIGMDTYIGCSVIIHDNDNKVLIAQRGKSKKRFPLLWETVGGALENDETPEECIRRETMEELNCNIDNLELFKVYIINQDNRYVLIVYTGKINEKIQYNSEIEQIRWVDKSDVENFCFYGNEAEKLMDYYNNYFIKASR</sequence>
<proteinExistence type="predicted"/>
<dbReference type="InterPro" id="IPR015797">
    <property type="entry name" value="NUDIX_hydrolase-like_dom_sf"/>
</dbReference>
<dbReference type="EMBL" id="SPSF01000027">
    <property type="protein sequence ID" value="MPQ62520.1"/>
    <property type="molecule type" value="Genomic_DNA"/>
</dbReference>
<dbReference type="InterPro" id="IPR020084">
    <property type="entry name" value="NUDIX_hydrolase_CS"/>
</dbReference>
<feature type="domain" description="Nudix hydrolase" evidence="3">
    <location>
        <begin position="10"/>
        <end position="135"/>
    </location>
</feature>
<keyword evidence="2" id="KW-0378">Hydrolase</keyword>
<organism evidence="4 5">
    <name type="scientific">Clostridium estertheticum</name>
    <dbReference type="NCBI Taxonomy" id="238834"/>
    <lineage>
        <taxon>Bacteria</taxon>
        <taxon>Bacillati</taxon>
        <taxon>Bacillota</taxon>
        <taxon>Clostridia</taxon>
        <taxon>Eubacteriales</taxon>
        <taxon>Clostridiaceae</taxon>
        <taxon>Clostridium</taxon>
    </lineage>
</organism>
<dbReference type="PANTHER" id="PTHR43046:SF2">
    <property type="entry name" value="8-OXO-DGTP DIPHOSPHATASE-RELATED"/>
    <property type="match status" value="1"/>
</dbReference>
<comment type="cofactor">
    <cofactor evidence="1">
        <name>Mg(2+)</name>
        <dbReference type="ChEBI" id="CHEBI:18420"/>
    </cofactor>
</comment>
<evidence type="ECO:0000313" key="4">
    <source>
        <dbReference type="EMBL" id="MPQ62520.1"/>
    </source>
</evidence>
<gene>
    <name evidence="4" type="ORF">E4V82_10400</name>
</gene>
<dbReference type="Pfam" id="PF00293">
    <property type="entry name" value="NUDIX"/>
    <property type="match status" value="1"/>
</dbReference>
<dbReference type="AlphaFoldDB" id="A0A5N7ING3"/>
<name>A0A5N7ING3_9CLOT</name>
<dbReference type="GO" id="GO:0016787">
    <property type="term" value="F:hydrolase activity"/>
    <property type="evidence" value="ECO:0007669"/>
    <property type="project" value="UniProtKB-KW"/>
</dbReference>
<dbReference type="SUPFAM" id="SSF55811">
    <property type="entry name" value="Nudix"/>
    <property type="match status" value="1"/>
</dbReference>
<dbReference type="Gene3D" id="3.90.79.10">
    <property type="entry name" value="Nucleoside Triphosphate Pyrophosphohydrolase"/>
    <property type="match status" value="1"/>
</dbReference>
<dbReference type="PROSITE" id="PS51462">
    <property type="entry name" value="NUDIX"/>
    <property type="match status" value="1"/>
</dbReference>
<dbReference type="InterPro" id="IPR000086">
    <property type="entry name" value="NUDIX_hydrolase_dom"/>
</dbReference>
<dbReference type="PANTHER" id="PTHR43046">
    <property type="entry name" value="GDP-MANNOSE MANNOSYL HYDROLASE"/>
    <property type="match status" value="1"/>
</dbReference>